<proteinExistence type="predicted"/>
<accession>A0A5A5TX50</accession>
<dbReference type="Proteomes" id="UP000323274">
    <property type="component" value="Unassembled WGS sequence"/>
</dbReference>
<name>A0A5A5TX50_LEUCI</name>
<gene>
    <name evidence="2" type="ORF">LCIT_02830</name>
</gene>
<sequence length="142" mass="16435">MAVSTEKIKLNKFGLTKTVPVRMTIGQFDKMNELGIELLEHDQKMLENSEGMTTLDYMLAERRVQKLMFDFVQDTFSLTDEEILKIKDSVDATQFKEAFSYISDRLRGVTDKQYEEAVKREKALREKEAKEDPKEGSVELAD</sequence>
<evidence type="ECO:0000313" key="2">
    <source>
        <dbReference type="EMBL" id="GDZ83041.1"/>
    </source>
</evidence>
<feature type="region of interest" description="Disordered" evidence="1">
    <location>
        <begin position="122"/>
        <end position="142"/>
    </location>
</feature>
<reference evidence="2 3" key="1">
    <citation type="submission" date="2019-04" db="EMBL/GenBank/DDBJ databases">
        <title>A pseudo-fructophilic Leuconostoc citreum strain F192-5 isolated from peel of satsuma mandarin: the first report for isolation and characterization of strain-dependent fructophilic-like characteristics.</title>
        <authorList>
            <person name="Maeno S."/>
            <person name="Tanizawa Y."/>
            <person name="Kajikawa A."/>
            <person name="Kanesaki Y."/>
            <person name="Kubota E."/>
            <person name="Arita M."/>
            <person name="Leon D."/>
            <person name="Endo A."/>
        </authorList>
    </citation>
    <scope>NUCLEOTIDE SEQUENCE [LARGE SCALE GENOMIC DNA]</scope>
    <source>
        <strain evidence="2 3">F192-5</strain>
    </source>
</reference>
<protein>
    <recommendedName>
        <fullName evidence="4">Molecular chaperone</fullName>
    </recommendedName>
</protein>
<comment type="caution">
    <text evidence="2">The sequence shown here is derived from an EMBL/GenBank/DDBJ whole genome shotgun (WGS) entry which is preliminary data.</text>
</comment>
<dbReference type="Pfam" id="PF06896">
    <property type="entry name" value="Phage_TAC_3"/>
    <property type="match status" value="1"/>
</dbReference>
<evidence type="ECO:0008006" key="4">
    <source>
        <dbReference type="Google" id="ProtNLM"/>
    </source>
</evidence>
<dbReference type="RefSeq" id="WP_004907738.1">
    <property type="nucleotide sequence ID" value="NZ_BJJW01000002.1"/>
</dbReference>
<dbReference type="AlphaFoldDB" id="A0A5A5TX50"/>
<evidence type="ECO:0000313" key="3">
    <source>
        <dbReference type="Proteomes" id="UP000323274"/>
    </source>
</evidence>
<dbReference type="EMBL" id="BJJW01000002">
    <property type="protein sequence ID" value="GDZ83041.1"/>
    <property type="molecule type" value="Genomic_DNA"/>
</dbReference>
<evidence type="ECO:0000256" key="1">
    <source>
        <dbReference type="SAM" id="MobiDB-lite"/>
    </source>
</evidence>
<dbReference type="InterPro" id="IPR009681">
    <property type="entry name" value="Phage_TAC_Siphoviridae"/>
</dbReference>
<organism evidence="2 3">
    <name type="scientific">Leuconostoc citreum</name>
    <dbReference type="NCBI Taxonomy" id="33964"/>
    <lineage>
        <taxon>Bacteria</taxon>
        <taxon>Bacillati</taxon>
        <taxon>Bacillota</taxon>
        <taxon>Bacilli</taxon>
        <taxon>Lactobacillales</taxon>
        <taxon>Lactobacillaceae</taxon>
        <taxon>Leuconostoc</taxon>
    </lineage>
</organism>